<dbReference type="EC" id="1.3.3.3" evidence="4"/>
<evidence type="ECO:0000256" key="5">
    <source>
        <dbReference type="ARBA" id="ARBA00023002"/>
    </source>
</evidence>
<dbReference type="UniPathway" id="UPA00251">
    <property type="reaction ID" value="UER00322"/>
</dbReference>
<dbReference type="InterPro" id="IPR001260">
    <property type="entry name" value="Coprogen_oxidase_aer"/>
</dbReference>
<keyword evidence="5" id="KW-0560">Oxidoreductase</keyword>
<dbReference type="Gene3D" id="3.40.1500.10">
    <property type="entry name" value="Coproporphyrinogen III oxidase, aerobic"/>
    <property type="match status" value="1"/>
</dbReference>
<comment type="pathway">
    <text evidence="1">Porphyrin-containing compound metabolism; protoporphyrin-IX biosynthesis; protoporphyrinogen-IX from coproporphyrinogen-III (O2 route): step 1/1.</text>
</comment>
<accession>A0A7S0BEZ6</accession>
<name>A0A7S0BEZ6_9RHOD</name>
<proteinExistence type="inferred from homology"/>
<dbReference type="EMBL" id="HBEK01004025">
    <property type="protein sequence ID" value="CAD8392226.1"/>
    <property type="molecule type" value="Transcribed_RNA"/>
</dbReference>
<organism evidence="8">
    <name type="scientific">Rhodosorus marinus</name>
    <dbReference type="NCBI Taxonomy" id="101924"/>
    <lineage>
        <taxon>Eukaryota</taxon>
        <taxon>Rhodophyta</taxon>
        <taxon>Stylonematophyceae</taxon>
        <taxon>Stylonematales</taxon>
        <taxon>Stylonemataceae</taxon>
        <taxon>Rhodosorus</taxon>
    </lineage>
</organism>
<sequence>MVGFIVSLGCSPARRMESNVQSKSGFRSRSPVNMVAAGQAKSDADSKRGTLWDHQYVTELPESLVTGSGDTDPSSMRARFEKMIRKAQYDLCHAIEEVDGEGKFIEDAWVRENGGGGISRVLQKGKVRGTTVSR</sequence>
<dbReference type="InterPro" id="IPR036406">
    <property type="entry name" value="Coprogen_oxidase_aer_sf"/>
</dbReference>
<protein>
    <recommendedName>
        <fullName evidence="4">coproporphyrinogen oxidase</fullName>
        <ecNumber evidence="4">1.3.3.3</ecNumber>
    </recommendedName>
</protein>
<dbReference type="SUPFAM" id="SSF102886">
    <property type="entry name" value="Coproporphyrinogen III oxidase"/>
    <property type="match status" value="1"/>
</dbReference>
<comment type="subunit">
    <text evidence="3">Homodimer.</text>
</comment>
<feature type="compositionally biased region" description="Polar residues" evidence="7">
    <location>
        <begin position="18"/>
        <end position="31"/>
    </location>
</feature>
<evidence type="ECO:0000256" key="6">
    <source>
        <dbReference type="ARBA" id="ARBA00023244"/>
    </source>
</evidence>
<dbReference type="GO" id="GO:0004109">
    <property type="term" value="F:coproporphyrinogen oxidase activity"/>
    <property type="evidence" value="ECO:0007669"/>
    <property type="project" value="UniProtKB-EC"/>
</dbReference>
<dbReference type="Pfam" id="PF01218">
    <property type="entry name" value="Coprogen_oxidas"/>
    <property type="match status" value="1"/>
</dbReference>
<reference evidence="8" key="1">
    <citation type="submission" date="2021-01" db="EMBL/GenBank/DDBJ databases">
        <authorList>
            <person name="Corre E."/>
            <person name="Pelletier E."/>
            <person name="Niang G."/>
            <person name="Scheremetjew M."/>
            <person name="Finn R."/>
            <person name="Kale V."/>
            <person name="Holt S."/>
            <person name="Cochrane G."/>
            <person name="Meng A."/>
            <person name="Brown T."/>
            <person name="Cohen L."/>
        </authorList>
    </citation>
    <scope>NUCLEOTIDE SEQUENCE</scope>
    <source>
        <strain evidence="8">UTEX LB 2760</strain>
    </source>
</reference>
<evidence type="ECO:0000256" key="3">
    <source>
        <dbReference type="ARBA" id="ARBA00011738"/>
    </source>
</evidence>
<dbReference type="GO" id="GO:0009570">
    <property type="term" value="C:chloroplast stroma"/>
    <property type="evidence" value="ECO:0007669"/>
    <property type="project" value="TreeGrafter"/>
</dbReference>
<dbReference type="AlphaFoldDB" id="A0A7S0BEZ6"/>
<evidence type="ECO:0000256" key="4">
    <source>
        <dbReference type="ARBA" id="ARBA00012869"/>
    </source>
</evidence>
<dbReference type="GO" id="GO:0006782">
    <property type="term" value="P:protoporphyrinogen IX biosynthetic process"/>
    <property type="evidence" value="ECO:0007669"/>
    <property type="project" value="UniProtKB-UniPathway"/>
</dbReference>
<keyword evidence="6" id="KW-0627">Porphyrin biosynthesis</keyword>
<feature type="region of interest" description="Disordered" evidence="7">
    <location>
        <begin position="17"/>
        <end position="47"/>
    </location>
</feature>
<evidence type="ECO:0000313" key="8">
    <source>
        <dbReference type="EMBL" id="CAD8392226.1"/>
    </source>
</evidence>
<dbReference type="PANTHER" id="PTHR10755:SF0">
    <property type="entry name" value="OXYGEN-DEPENDENT COPROPORPHYRINOGEN-III OXIDASE, MITOCHONDRIAL"/>
    <property type="match status" value="1"/>
</dbReference>
<comment type="similarity">
    <text evidence="2">Belongs to the aerobic coproporphyrinogen-III oxidase family.</text>
</comment>
<gene>
    <name evidence="8" type="ORF">RMAR0315_LOCUS2201</name>
</gene>
<evidence type="ECO:0000256" key="7">
    <source>
        <dbReference type="SAM" id="MobiDB-lite"/>
    </source>
</evidence>
<dbReference type="PANTHER" id="PTHR10755">
    <property type="entry name" value="COPROPORPHYRINOGEN III OXIDASE, MITOCHONDRIAL"/>
    <property type="match status" value="1"/>
</dbReference>
<evidence type="ECO:0000256" key="2">
    <source>
        <dbReference type="ARBA" id="ARBA00010644"/>
    </source>
</evidence>
<evidence type="ECO:0000256" key="1">
    <source>
        <dbReference type="ARBA" id="ARBA00005168"/>
    </source>
</evidence>